<dbReference type="AlphaFoldDB" id="A0A5R9J8R4"/>
<gene>
    <name evidence="1" type="ORF">FE263_08265</name>
</gene>
<proteinExistence type="predicted"/>
<dbReference type="EMBL" id="VCDI01000002">
    <property type="protein sequence ID" value="TLU73379.1"/>
    <property type="molecule type" value="Genomic_DNA"/>
</dbReference>
<accession>A0A5R9J8R4</accession>
<dbReference type="Proteomes" id="UP000305654">
    <property type="component" value="Unassembled WGS sequence"/>
</dbReference>
<evidence type="ECO:0000313" key="2">
    <source>
        <dbReference type="Proteomes" id="UP000305654"/>
    </source>
</evidence>
<comment type="caution">
    <text evidence="1">The sequence shown here is derived from an EMBL/GenBank/DDBJ whole genome shotgun (WGS) entry which is preliminary data.</text>
</comment>
<name>A0A5R9J8R4_9PROT</name>
<organism evidence="1 2">
    <name type="scientific">Lichenicoccus roseus</name>
    <dbReference type="NCBI Taxonomy" id="2683649"/>
    <lineage>
        <taxon>Bacteria</taxon>
        <taxon>Pseudomonadati</taxon>
        <taxon>Pseudomonadota</taxon>
        <taxon>Alphaproteobacteria</taxon>
        <taxon>Acetobacterales</taxon>
        <taxon>Acetobacteraceae</taxon>
        <taxon>Lichenicoccus</taxon>
    </lineage>
</organism>
<protein>
    <submittedName>
        <fullName evidence="1">Uncharacterized protein</fullName>
    </submittedName>
</protein>
<sequence length="141" mass="14733">MWSARRPLSSIGSTTLFIDARIAVDFLPRCPDLPRSGQALLLSAGLPAGAVPGWTAMVRLPAGLAGPAPGPHGPACACCSRPELARILTSLFQARAKGEIGFFRGVTAVLLPDEAASLRMLLETDPFLSGCYVATDATIDK</sequence>
<keyword evidence="2" id="KW-1185">Reference proteome</keyword>
<reference evidence="1 2" key="1">
    <citation type="submission" date="2019-05" db="EMBL/GenBank/DDBJ databases">
        <authorList>
            <person name="Pankratov T."/>
            <person name="Grouzdev D."/>
        </authorList>
    </citation>
    <scope>NUCLEOTIDE SEQUENCE [LARGE SCALE GENOMIC DNA]</scope>
    <source>
        <strain evidence="1 2">KEBCLARHB70R</strain>
    </source>
</reference>
<dbReference type="OrthoDB" id="7220436at2"/>
<evidence type="ECO:0000313" key="1">
    <source>
        <dbReference type="EMBL" id="TLU73379.1"/>
    </source>
</evidence>